<sequence>MVDPDRDKNEVAPNSPSDTAMERPVARNNAGFRSGISTRRHVVNGDAPRVADALRSESGIALAAGSNARITSGSAMTAWMTGMSQRSERHAKGEVLNVMMRPIPSVAAEIMRGRENSARGADAVVASRASGTQMQAATMAKVSDVVITD</sequence>
<feature type="region of interest" description="Disordered" evidence="1">
    <location>
        <begin position="1"/>
        <end position="40"/>
    </location>
</feature>
<name>A0A6J6VLT4_9ZZZZ</name>
<organism evidence="2">
    <name type="scientific">freshwater metagenome</name>
    <dbReference type="NCBI Taxonomy" id="449393"/>
    <lineage>
        <taxon>unclassified sequences</taxon>
        <taxon>metagenomes</taxon>
        <taxon>ecological metagenomes</taxon>
    </lineage>
</organism>
<dbReference type="AlphaFoldDB" id="A0A6J6VLT4"/>
<gene>
    <name evidence="2" type="ORF">UFOPK2870_01356</name>
</gene>
<accession>A0A6J6VLT4</accession>
<dbReference type="EMBL" id="CAEZZL010000155">
    <property type="protein sequence ID" value="CAB4771875.1"/>
    <property type="molecule type" value="Genomic_DNA"/>
</dbReference>
<proteinExistence type="predicted"/>
<evidence type="ECO:0000256" key="1">
    <source>
        <dbReference type="SAM" id="MobiDB-lite"/>
    </source>
</evidence>
<feature type="compositionally biased region" description="Basic and acidic residues" evidence="1">
    <location>
        <begin position="1"/>
        <end position="10"/>
    </location>
</feature>
<reference evidence="2" key="1">
    <citation type="submission" date="2020-05" db="EMBL/GenBank/DDBJ databases">
        <authorList>
            <person name="Chiriac C."/>
            <person name="Salcher M."/>
            <person name="Ghai R."/>
            <person name="Kavagutti S V."/>
        </authorList>
    </citation>
    <scope>NUCLEOTIDE SEQUENCE</scope>
</reference>
<evidence type="ECO:0000313" key="2">
    <source>
        <dbReference type="EMBL" id="CAB4771875.1"/>
    </source>
</evidence>
<protein>
    <submittedName>
        <fullName evidence="2">Unannotated protein</fullName>
    </submittedName>
</protein>